<dbReference type="Gene3D" id="3.40.50.300">
    <property type="entry name" value="P-loop containing nucleotide triphosphate hydrolases"/>
    <property type="match status" value="1"/>
</dbReference>
<dbReference type="Pfam" id="PF05907">
    <property type="entry name" value="CXXC_Zn-b_euk"/>
    <property type="match status" value="1"/>
</dbReference>
<dbReference type="InterPro" id="IPR027417">
    <property type="entry name" value="P-loop_NTPase"/>
</dbReference>
<sequence length="680" mass="77601">MLPVMLVTIVSIISTGNNRRSLVESFAVQYGLFKDFFRVFFFRNFVKISALLRSGRYLCTKIPREATQMDDEFNIISKSYGIQSIASEVHRVLLIHPRLRRGRFFDLNPTKAKLQLEEAVALVNTLPNFKVIETTAVSTDRSTEKKRLWGSGRIERIIALKGKIAATALMIDVDILSPKQQAELASIFRIPVYDRYNIVLLIFKMFAKTKEAKLQIQLAEIPYIRQRLLSMYELRVNPSTFHLDTSEKSRAERLEVLRYREQHLRKCLKAAVEEKINLRIGEAQKNIQTVIAVVGYTNAGKSSLIKRLTGRNLYVEDRLFATLDTSLHVFRLPSGLPILFADTIGFISNLPTQLLASFQATLNHVANANLLLHVEDISNPDYLTQRDVVMKTLSALKIKNELLDSVIRVGNKIDKLSRLPADEPNTYFVSCADGRGLVELMAAVDKRVLTISGVTIRRLKLRPHSEAFSYLCKYSFLAGQPIPSEDNNYLLCCLKIAETEENGRKGLFTFSDSSISLKPIIALQLKANLVNVTLLEPMGDWTKFRWHLKLKCTNCGEEPEHWQYVVAQEKVNIPGSKGTANILEKCKLCNRMNSLEIVKGSLRPYKSDYAEYKELVKFDCRGLEPTDFDPRSPWQAIGDESTTIFENIDLTEKEWADYDERTGEPVEINDIHYRFVLCRK</sequence>
<feature type="domain" description="Hflx-type G" evidence="5">
    <location>
        <begin position="289"/>
        <end position="452"/>
    </location>
</feature>
<keyword evidence="4" id="KW-0342">GTP-binding</keyword>
<evidence type="ECO:0000259" key="5">
    <source>
        <dbReference type="PROSITE" id="PS51705"/>
    </source>
</evidence>
<accession>A0A1S0U387</accession>
<organism evidence="6">
    <name type="scientific">Loa loa</name>
    <name type="common">Eye worm</name>
    <name type="synonym">Filaria loa</name>
    <dbReference type="NCBI Taxonomy" id="7209"/>
    <lineage>
        <taxon>Eukaryota</taxon>
        <taxon>Metazoa</taxon>
        <taxon>Ecdysozoa</taxon>
        <taxon>Nematoda</taxon>
        <taxon>Chromadorea</taxon>
        <taxon>Rhabditida</taxon>
        <taxon>Spirurina</taxon>
        <taxon>Spiruromorpha</taxon>
        <taxon>Filarioidea</taxon>
        <taxon>Onchocercidae</taxon>
        <taxon>Loa</taxon>
    </lineage>
</organism>
<dbReference type="GO" id="GO:0043022">
    <property type="term" value="F:ribosome binding"/>
    <property type="evidence" value="ECO:0007669"/>
    <property type="project" value="TreeGrafter"/>
</dbReference>
<gene>
    <name evidence="6" type="ORF">LOAG_03897</name>
</gene>
<dbReference type="Pfam" id="PF13167">
    <property type="entry name" value="GTP-bdg_N"/>
    <property type="match status" value="1"/>
</dbReference>
<evidence type="ECO:0000256" key="2">
    <source>
        <dbReference type="ARBA" id="ARBA00022741"/>
    </source>
</evidence>
<keyword evidence="1" id="KW-0479">Metal-binding</keyword>
<dbReference type="InParanoid" id="A0A1S0U387"/>
<dbReference type="CDD" id="cd01878">
    <property type="entry name" value="HflX"/>
    <property type="match status" value="1"/>
</dbReference>
<dbReference type="InterPro" id="IPR008584">
    <property type="entry name" value="CXXC_Zn-binding_euk"/>
</dbReference>
<dbReference type="GO" id="GO:0005737">
    <property type="term" value="C:cytoplasm"/>
    <property type="evidence" value="ECO:0007669"/>
    <property type="project" value="TreeGrafter"/>
</dbReference>
<dbReference type="FunFam" id="3.40.50.300:FF:000886">
    <property type="entry name" value="Putative GTP-binding protein 6"/>
    <property type="match status" value="1"/>
</dbReference>
<evidence type="ECO:0000256" key="4">
    <source>
        <dbReference type="ARBA" id="ARBA00023134"/>
    </source>
</evidence>
<evidence type="ECO:0000256" key="1">
    <source>
        <dbReference type="ARBA" id="ARBA00022723"/>
    </source>
</evidence>
<dbReference type="Pfam" id="PF01926">
    <property type="entry name" value="MMR_HSR1"/>
    <property type="match status" value="1"/>
</dbReference>
<name>A0A1S0U387_LOALO</name>
<dbReference type="SUPFAM" id="SSF141678">
    <property type="entry name" value="MAL13P1.257-like"/>
    <property type="match status" value="1"/>
</dbReference>
<dbReference type="InterPro" id="IPR042108">
    <property type="entry name" value="GTPase_HflX_N_sf"/>
</dbReference>
<dbReference type="InterPro" id="IPR030394">
    <property type="entry name" value="G_HFLX_dom"/>
</dbReference>
<dbReference type="AlphaFoldDB" id="A0A1S0U387"/>
<dbReference type="RefSeq" id="XP_020303216.1">
    <property type="nucleotide sequence ID" value="XM_020446444.1"/>
</dbReference>
<keyword evidence="2" id="KW-0547">Nucleotide-binding</keyword>
<dbReference type="GO" id="GO:0005525">
    <property type="term" value="F:GTP binding"/>
    <property type="evidence" value="ECO:0007669"/>
    <property type="project" value="UniProtKB-KW"/>
</dbReference>
<dbReference type="OMA" id="DWTKFRW"/>
<dbReference type="PROSITE" id="PS51705">
    <property type="entry name" value="G_HFLX"/>
    <property type="match status" value="1"/>
</dbReference>
<dbReference type="NCBIfam" id="TIGR03156">
    <property type="entry name" value="GTP_HflX"/>
    <property type="match status" value="1"/>
</dbReference>
<evidence type="ECO:0000313" key="6">
    <source>
        <dbReference type="EMBL" id="EFO24586.2"/>
    </source>
</evidence>
<protein>
    <recommendedName>
        <fullName evidence="5">Hflx-type G domain-containing protein</fullName>
    </recommendedName>
</protein>
<dbReference type="GeneID" id="9941295"/>
<dbReference type="OrthoDB" id="10268034at2759"/>
<dbReference type="Gene3D" id="3.40.50.11060">
    <property type="entry name" value="GTPase HflX, N-terminal domain"/>
    <property type="match status" value="1"/>
</dbReference>
<dbReference type="PRINTS" id="PR00326">
    <property type="entry name" value="GTP1OBG"/>
</dbReference>
<dbReference type="KEGG" id="loa:LOAG_03897"/>
<proteinExistence type="predicted"/>
<dbReference type="FunCoup" id="A0A1S0U387">
    <property type="interactions" value="534"/>
</dbReference>
<dbReference type="InterPro" id="IPR025121">
    <property type="entry name" value="GTPase_HflX_N"/>
</dbReference>
<evidence type="ECO:0000256" key="3">
    <source>
        <dbReference type="ARBA" id="ARBA00022842"/>
    </source>
</evidence>
<keyword evidence="3" id="KW-0460">Magnesium</keyword>
<dbReference type="SUPFAM" id="SSF52540">
    <property type="entry name" value="P-loop containing nucleoside triphosphate hydrolases"/>
    <property type="match status" value="1"/>
</dbReference>
<dbReference type="PANTHER" id="PTHR10229:SF0">
    <property type="entry name" value="GTP-BINDING PROTEIN 6-RELATED"/>
    <property type="match status" value="1"/>
</dbReference>
<dbReference type="InterPro" id="IPR016496">
    <property type="entry name" value="GTPase_HflX"/>
</dbReference>
<dbReference type="GO" id="GO:0046872">
    <property type="term" value="F:metal ion binding"/>
    <property type="evidence" value="ECO:0007669"/>
    <property type="project" value="UniProtKB-KW"/>
</dbReference>
<dbReference type="EMBL" id="JH712207">
    <property type="protein sequence ID" value="EFO24586.2"/>
    <property type="molecule type" value="Genomic_DNA"/>
</dbReference>
<dbReference type="CTD" id="9941295"/>
<reference evidence="6" key="1">
    <citation type="submission" date="2012-04" db="EMBL/GenBank/DDBJ databases">
        <title>The Genome Sequence of Loa loa.</title>
        <authorList>
            <consortium name="The Broad Institute Genome Sequencing Platform"/>
            <consortium name="Broad Institute Genome Sequencing Center for Infectious Disease"/>
            <person name="Nutman T.B."/>
            <person name="Fink D.L."/>
            <person name="Russ C."/>
            <person name="Young S."/>
            <person name="Zeng Q."/>
            <person name="Gargeya S."/>
            <person name="Alvarado L."/>
            <person name="Berlin A."/>
            <person name="Chapman S.B."/>
            <person name="Chen Z."/>
            <person name="Freedman E."/>
            <person name="Gellesch M."/>
            <person name="Goldberg J."/>
            <person name="Griggs A."/>
            <person name="Gujja S."/>
            <person name="Heilman E.R."/>
            <person name="Heiman D."/>
            <person name="Howarth C."/>
            <person name="Mehta T."/>
            <person name="Neiman D."/>
            <person name="Pearson M."/>
            <person name="Roberts A."/>
            <person name="Saif S."/>
            <person name="Shea T."/>
            <person name="Shenoy N."/>
            <person name="Sisk P."/>
            <person name="Stolte C."/>
            <person name="Sykes S."/>
            <person name="White J."/>
            <person name="Yandava C."/>
            <person name="Haas B."/>
            <person name="Henn M.R."/>
            <person name="Nusbaum C."/>
            <person name="Birren B."/>
        </authorList>
    </citation>
    <scope>NUCLEOTIDE SEQUENCE [LARGE SCALE GENOMIC DNA]</scope>
</reference>
<dbReference type="PANTHER" id="PTHR10229">
    <property type="entry name" value="GTP-BINDING PROTEIN HFLX"/>
    <property type="match status" value="1"/>
</dbReference>
<dbReference type="InterPro" id="IPR006073">
    <property type="entry name" value="GTP-bd"/>
</dbReference>